<dbReference type="Pfam" id="PF03527">
    <property type="entry name" value="RHS"/>
    <property type="match status" value="1"/>
</dbReference>
<dbReference type="InterPro" id="IPR057925">
    <property type="entry name" value="prePAAR_DddA"/>
</dbReference>
<dbReference type="InterPro" id="IPR032871">
    <property type="entry name" value="AHH_dom_containing"/>
</dbReference>
<dbReference type="InterPro" id="IPR022385">
    <property type="entry name" value="Rhs_assc_core"/>
</dbReference>
<evidence type="ECO:0000259" key="3">
    <source>
        <dbReference type="Pfam" id="PF03527"/>
    </source>
</evidence>
<dbReference type="Pfam" id="PF25799">
    <property type="entry name" value="prePAAR_I"/>
    <property type="match status" value="1"/>
</dbReference>
<evidence type="ECO:0000313" key="7">
    <source>
        <dbReference type="EMBL" id="MCA1856626.1"/>
    </source>
</evidence>
<dbReference type="NCBIfam" id="TIGR01643">
    <property type="entry name" value="YD_repeat_2x"/>
    <property type="match status" value="6"/>
</dbReference>
<feature type="domain" description="DUF6531" evidence="4">
    <location>
        <begin position="230"/>
        <end position="305"/>
    </location>
</feature>
<feature type="transmembrane region" description="Helical" evidence="2">
    <location>
        <begin position="12"/>
        <end position="36"/>
    </location>
</feature>
<feature type="domain" description="RHS protein conserved region" evidence="3">
    <location>
        <begin position="1181"/>
        <end position="1213"/>
    </location>
</feature>
<dbReference type="InterPro" id="IPR050708">
    <property type="entry name" value="T6SS_VgrG/RHS"/>
</dbReference>
<evidence type="ECO:0000256" key="1">
    <source>
        <dbReference type="ARBA" id="ARBA00022737"/>
    </source>
</evidence>
<keyword evidence="2" id="KW-0472">Membrane</keyword>
<evidence type="ECO:0000256" key="2">
    <source>
        <dbReference type="SAM" id="Phobius"/>
    </source>
</evidence>
<gene>
    <name evidence="7" type="ORF">LE190_11930</name>
</gene>
<dbReference type="Proteomes" id="UP001198602">
    <property type="component" value="Unassembled WGS sequence"/>
</dbReference>
<dbReference type="InterPro" id="IPR006530">
    <property type="entry name" value="YD"/>
</dbReference>
<dbReference type="PRINTS" id="PR00394">
    <property type="entry name" value="RHSPROTEIN"/>
</dbReference>
<name>A0ABS7YCF9_9BURK</name>
<dbReference type="Pfam" id="PF05593">
    <property type="entry name" value="RHS_repeat"/>
    <property type="match status" value="5"/>
</dbReference>
<dbReference type="InterPro" id="IPR008727">
    <property type="entry name" value="PAAR_motif"/>
</dbReference>
<comment type="caution">
    <text evidence="7">The sequence shown here is derived from an EMBL/GenBank/DDBJ whole genome shotgun (WGS) entry which is preliminary data.</text>
</comment>
<sequence length="1419" mass="154823">MTEAARLGDPIAHTSALTGFLIGAAIGIALIVAAALTIASCGLLGVVLATLAGLAAPAMAMLGEMIGGMFSTPSGAISSGASNVFVNGLAAARAIVDTALCDKHPPVLNIAEGSSSVYINGLPAARKADAITCGAKIDAGSPDVYIGGGTNAELRLPVADEIPEAIRMRADLAFTVAAFATGLGGILRTGLSRAVLPCVAKYTAGFVAGEAIGRYVAAPVVSRAIGGLYGHPVEVTTGRKVLLAEEEVDFVLPGALPFTCNRFYASNLVHEGSLGRGWVLPWDLRLTLRDGKVWLSDGQGRESGFPALQPGQSAYSDTEQCYLVHASDGRYILHDLNDRFHDFGPLGGDAGDTAWLRRMEDRCGQWHAYTRDAAGQVSMIDTSAGQRLRLHYAGPHARLSGIECLEGGSPGFLVRYGYDEQGQLASVTDANGSVVRQFTYTDGLMSSHVNALGFRCSYAWEQIDGQARVATCGTSEGAHARFRYDPNQRQTWVEDELGRQAHWTYDAQHQVIACTDLDGAEYRIDYNASGQPVALHLPGKRRVAFEYDDLGRIIAETDPLGRVTRTGYDGHSLRVADLRLPDGSRWQANYDHFGRLLATRDPLGRSEAYEYDDAPSPQPLAHIDARGGRRRMAWDRRGLLTAYTDCSGKITRYDYDLDGHLAAVTDALGHTTRYQRRRTGEALQVTLPDGSTEQYAYDAAGLLVEHHARGRVQRWLRNSGGQVLDATDPAQRHLRYRYDSQGRLVELATDSDTHYRFSYDHGDRLACEVRPDGVERHLRYDGAGKLSSLETLGAPLAGTAERARRSTRFERDSMGRLLSQATATALTSYTWDDGDRLLAAERIPSGAGTALGIKPDSVRFTYDQAGRLVAEHGANGTVDYTLDELDNLTSLGLPHGPRIDTLTYGSGHVHQIRSGERVISDFERDDLHREVRRTQGRISQRSGYDLLGRRTWQAAGAAAESDLLGPGQGRLWRSYRYHPSGELAELRDSVRGAIAFGYDPAGNLLLQSRTLDGSQERFAWDAAGNLLDDISRKSRGHVAGNRLRVWQDLRFDYDPWGNLSEKRKGAHQVQEFVFDAEDRLIAVTTRSPHGVVENHFDYDALGRRIGVTETSRAHDGSARTERKRFVWQGLRMVQEVRSSGYSTYVYSPDEEYTPLARVDAATGITTSGNITGAATIGSRVLYFHTDLVGTPLEVTDEAGELAWAGKYSAWGKVERGEEVALLPKIEQALRYPGQYADQGTGLHYNTFRYYDPDVGRYIGQDPIGLSGGTNLYAFAANPTGNADPLGWCSTALGRSMGARPGDRMANHHLIPEEVMKNPLFADMFKRLKSMGFNRDGASNGAFLPGSSQLAKQLDLPGHWSNHPQYTRQIHAEVARLNAMFKRELSDTQLALGIRNIQATALRKLESGLFAVDPTTGRLL</sequence>
<proteinExistence type="predicted"/>
<keyword evidence="2" id="KW-0812">Transmembrane</keyword>
<protein>
    <submittedName>
        <fullName evidence="7">DUF6531 domain-containing protein</fullName>
    </submittedName>
</protein>
<dbReference type="PANTHER" id="PTHR32305">
    <property type="match status" value="1"/>
</dbReference>
<dbReference type="EMBL" id="JAHYBX010000003">
    <property type="protein sequence ID" value="MCA1856626.1"/>
    <property type="molecule type" value="Genomic_DNA"/>
</dbReference>
<dbReference type="Gene3D" id="2.60.200.60">
    <property type="match status" value="1"/>
</dbReference>
<dbReference type="NCBIfam" id="TIGR03696">
    <property type="entry name" value="Rhs_assc_core"/>
    <property type="match status" value="1"/>
</dbReference>
<evidence type="ECO:0000259" key="4">
    <source>
        <dbReference type="Pfam" id="PF20148"/>
    </source>
</evidence>
<keyword evidence="2" id="KW-1133">Transmembrane helix</keyword>
<evidence type="ECO:0000313" key="8">
    <source>
        <dbReference type="Proteomes" id="UP001198602"/>
    </source>
</evidence>
<evidence type="ECO:0000259" key="6">
    <source>
        <dbReference type="Pfam" id="PF25799"/>
    </source>
</evidence>
<feature type="domain" description="Double-stranded DNA deaminase toxin A prePAAR motif" evidence="6">
    <location>
        <begin position="1"/>
        <end position="56"/>
    </location>
</feature>
<organism evidence="7 8">
    <name type="scientific">Massilia hydrophila</name>
    <dbReference type="NCBI Taxonomy" id="3044279"/>
    <lineage>
        <taxon>Bacteria</taxon>
        <taxon>Pseudomonadati</taxon>
        <taxon>Pseudomonadota</taxon>
        <taxon>Betaproteobacteria</taxon>
        <taxon>Burkholderiales</taxon>
        <taxon>Oxalobacteraceae</taxon>
        <taxon>Telluria group</taxon>
        <taxon>Massilia</taxon>
    </lineage>
</organism>
<dbReference type="CDD" id="cd14740">
    <property type="entry name" value="PAAR_4"/>
    <property type="match status" value="1"/>
</dbReference>
<dbReference type="InterPro" id="IPR031325">
    <property type="entry name" value="RHS_repeat"/>
</dbReference>
<dbReference type="InterPro" id="IPR056823">
    <property type="entry name" value="TEN-like_YD-shell"/>
</dbReference>
<reference evidence="7 8" key="1">
    <citation type="submission" date="2021-07" db="EMBL/GenBank/DDBJ databases">
        <title>Characterization of Violacein-producing bacteria and related species.</title>
        <authorList>
            <person name="Wilson H.S."/>
            <person name="De Leon M.E."/>
        </authorList>
    </citation>
    <scope>NUCLEOTIDE SEQUENCE [LARGE SCALE GENOMIC DNA]</scope>
    <source>
        <strain evidence="7 8">HSC-2F05</strain>
    </source>
</reference>
<dbReference type="InterPro" id="IPR011044">
    <property type="entry name" value="Quino_amine_DH_bsu"/>
</dbReference>
<evidence type="ECO:0000259" key="5">
    <source>
        <dbReference type="Pfam" id="PF25023"/>
    </source>
</evidence>
<dbReference type="InterPro" id="IPR001826">
    <property type="entry name" value="RHS"/>
</dbReference>
<feature type="domain" description="Teneurin-like YD-shell" evidence="5">
    <location>
        <begin position="718"/>
        <end position="790"/>
    </location>
</feature>
<dbReference type="SUPFAM" id="SSF50969">
    <property type="entry name" value="YVTN repeat-like/Quinoprotein amine dehydrogenase"/>
    <property type="match status" value="1"/>
</dbReference>
<keyword evidence="1" id="KW-0677">Repeat</keyword>
<dbReference type="PANTHER" id="PTHR32305:SF15">
    <property type="entry name" value="PROTEIN RHSA-RELATED"/>
    <property type="match status" value="1"/>
</dbReference>
<dbReference type="Gene3D" id="2.180.10.10">
    <property type="entry name" value="RHS repeat-associated core"/>
    <property type="match status" value="3"/>
</dbReference>
<dbReference type="RefSeq" id="WP_225238888.1">
    <property type="nucleotide sequence ID" value="NZ_JAHYBX010000003.1"/>
</dbReference>
<dbReference type="InterPro" id="IPR045351">
    <property type="entry name" value="DUF6531"/>
</dbReference>
<dbReference type="CDD" id="cd14742">
    <property type="entry name" value="PAAR_RHS"/>
    <property type="match status" value="1"/>
</dbReference>
<dbReference type="Pfam" id="PF14412">
    <property type="entry name" value="AHH"/>
    <property type="match status" value="1"/>
</dbReference>
<feature type="transmembrane region" description="Helical" evidence="2">
    <location>
        <begin position="42"/>
        <end position="62"/>
    </location>
</feature>
<accession>A0ABS7YCF9</accession>
<dbReference type="Pfam" id="PF05488">
    <property type="entry name" value="PAAR_motif"/>
    <property type="match status" value="1"/>
</dbReference>
<keyword evidence="8" id="KW-1185">Reference proteome</keyword>
<dbReference type="Pfam" id="PF20148">
    <property type="entry name" value="DUF6531"/>
    <property type="match status" value="1"/>
</dbReference>
<dbReference type="Pfam" id="PF25023">
    <property type="entry name" value="TEN_YD-shell"/>
    <property type="match status" value="1"/>
</dbReference>